<dbReference type="Proteomes" id="UP001386955">
    <property type="component" value="Unassembled WGS sequence"/>
</dbReference>
<sequence length="102" mass="11838">MRKSVRSMLNNHEALQFLEDEIKDKKFFGGKEIGLVDIADVFIAFWMPVVQEVAGLELLSSEKFPKLYKWSQEFINHPVVKELLPLRDPLFGVYRSILSTPK</sequence>
<organism evidence="2 3">
    <name type="scientific">Psophocarpus tetragonolobus</name>
    <name type="common">Winged bean</name>
    <name type="synonym">Dolichos tetragonolobus</name>
    <dbReference type="NCBI Taxonomy" id="3891"/>
    <lineage>
        <taxon>Eukaryota</taxon>
        <taxon>Viridiplantae</taxon>
        <taxon>Streptophyta</taxon>
        <taxon>Embryophyta</taxon>
        <taxon>Tracheophyta</taxon>
        <taxon>Spermatophyta</taxon>
        <taxon>Magnoliopsida</taxon>
        <taxon>eudicotyledons</taxon>
        <taxon>Gunneridae</taxon>
        <taxon>Pentapetalae</taxon>
        <taxon>rosids</taxon>
        <taxon>fabids</taxon>
        <taxon>Fabales</taxon>
        <taxon>Fabaceae</taxon>
        <taxon>Papilionoideae</taxon>
        <taxon>50 kb inversion clade</taxon>
        <taxon>NPAAA clade</taxon>
        <taxon>indigoferoid/millettioid clade</taxon>
        <taxon>Phaseoleae</taxon>
        <taxon>Psophocarpus</taxon>
    </lineage>
</organism>
<accession>A0AAN9SEI3</accession>
<dbReference type="EMBL" id="JAYMYS010000004">
    <property type="protein sequence ID" value="KAK7395193.1"/>
    <property type="molecule type" value="Genomic_DNA"/>
</dbReference>
<dbReference type="AlphaFoldDB" id="A0AAN9SEI3"/>
<dbReference type="InterPro" id="IPR036282">
    <property type="entry name" value="Glutathione-S-Trfase_C_sf"/>
</dbReference>
<dbReference type="InterPro" id="IPR045073">
    <property type="entry name" value="Omega/Tau-like"/>
</dbReference>
<dbReference type="PROSITE" id="PS50405">
    <property type="entry name" value="GST_CTER"/>
    <property type="match status" value="1"/>
</dbReference>
<gene>
    <name evidence="2" type="ORF">VNO78_15740</name>
</gene>
<dbReference type="PANTHER" id="PTHR11260:SF676">
    <property type="entry name" value="GLUTATHIONE S-TRANSFERASE U8"/>
    <property type="match status" value="1"/>
</dbReference>
<dbReference type="InterPro" id="IPR045074">
    <property type="entry name" value="GST_C_Tau"/>
</dbReference>
<keyword evidence="3" id="KW-1185">Reference proteome</keyword>
<dbReference type="Pfam" id="PF00043">
    <property type="entry name" value="GST_C"/>
    <property type="match status" value="1"/>
</dbReference>
<dbReference type="Gene3D" id="1.20.1050.10">
    <property type="match status" value="1"/>
</dbReference>
<dbReference type="PANTHER" id="PTHR11260">
    <property type="entry name" value="GLUTATHIONE S-TRANSFERASE, GST, SUPERFAMILY, GST DOMAIN CONTAINING"/>
    <property type="match status" value="1"/>
</dbReference>
<evidence type="ECO:0000313" key="2">
    <source>
        <dbReference type="EMBL" id="KAK7395193.1"/>
    </source>
</evidence>
<dbReference type="GO" id="GO:0004364">
    <property type="term" value="F:glutathione transferase activity"/>
    <property type="evidence" value="ECO:0007669"/>
    <property type="project" value="InterPro"/>
</dbReference>
<reference evidence="2 3" key="1">
    <citation type="submission" date="2024-01" db="EMBL/GenBank/DDBJ databases">
        <title>The genomes of 5 underutilized Papilionoideae crops provide insights into root nodulation and disease resistanc.</title>
        <authorList>
            <person name="Jiang F."/>
        </authorList>
    </citation>
    <scope>NUCLEOTIDE SEQUENCE [LARGE SCALE GENOMIC DNA]</scope>
    <source>
        <strain evidence="2">DUOXIRENSHENG_FW03</strain>
        <tissue evidence="2">Leaves</tissue>
    </source>
</reference>
<evidence type="ECO:0000259" key="1">
    <source>
        <dbReference type="PROSITE" id="PS50405"/>
    </source>
</evidence>
<proteinExistence type="predicted"/>
<comment type="caution">
    <text evidence="2">The sequence shown here is derived from an EMBL/GenBank/DDBJ whole genome shotgun (WGS) entry which is preliminary data.</text>
</comment>
<dbReference type="SUPFAM" id="SSF47616">
    <property type="entry name" value="GST C-terminal domain-like"/>
    <property type="match status" value="1"/>
</dbReference>
<dbReference type="InterPro" id="IPR010987">
    <property type="entry name" value="Glutathione-S-Trfase_C-like"/>
</dbReference>
<dbReference type="CDD" id="cd03185">
    <property type="entry name" value="GST_C_Tau"/>
    <property type="match status" value="1"/>
</dbReference>
<protein>
    <recommendedName>
        <fullName evidence="1">GST C-terminal domain-containing protein</fullName>
    </recommendedName>
</protein>
<dbReference type="GO" id="GO:0006749">
    <property type="term" value="P:glutathione metabolic process"/>
    <property type="evidence" value="ECO:0007669"/>
    <property type="project" value="InterPro"/>
</dbReference>
<feature type="domain" description="GST C-terminal" evidence="1">
    <location>
        <begin position="1"/>
        <end position="91"/>
    </location>
</feature>
<dbReference type="InterPro" id="IPR004046">
    <property type="entry name" value="GST_C"/>
</dbReference>
<dbReference type="GO" id="GO:0005737">
    <property type="term" value="C:cytoplasm"/>
    <property type="evidence" value="ECO:0007669"/>
    <property type="project" value="TreeGrafter"/>
</dbReference>
<evidence type="ECO:0000313" key="3">
    <source>
        <dbReference type="Proteomes" id="UP001386955"/>
    </source>
</evidence>
<name>A0AAN9SEI3_PSOTE</name>